<organism evidence="1 2">
    <name type="scientific">Dipteronia sinensis</name>
    <dbReference type="NCBI Taxonomy" id="43782"/>
    <lineage>
        <taxon>Eukaryota</taxon>
        <taxon>Viridiplantae</taxon>
        <taxon>Streptophyta</taxon>
        <taxon>Embryophyta</taxon>
        <taxon>Tracheophyta</taxon>
        <taxon>Spermatophyta</taxon>
        <taxon>Magnoliopsida</taxon>
        <taxon>eudicotyledons</taxon>
        <taxon>Gunneridae</taxon>
        <taxon>Pentapetalae</taxon>
        <taxon>rosids</taxon>
        <taxon>malvids</taxon>
        <taxon>Sapindales</taxon>
        <taxon>Sapindaceae</taxon>
        <taxon>Hippocastanoideae</taxon>
        <taxon>Acereae</taxon>
        <taxon>Dipteronia</taxon>
    </lineage>
</organism>
<reference evidence="1" key="1">
    <citation type="journal article" date="2023" name="Plant J.">
        <title>Genome sequences and population genomics provide insights into the demographic history, inbreeding, and mutation load of two 'living fossil' tree species of Dipteronia.</title>
        <authorList>
            <person name="Feng Y."/>
            <person name="Comes H.P."/>
            <person name="Chen J."/>
            <person name="Zhu S."/>
            <person name="Lu R."/>
            <person name="Zhang X."/>
            <person name="Li P."/>
            <person name="Qiu J."/>
            <person name="Olsen K.M."/>
            <person name="Qiu Y."/>
        </authorList>
    </citation>
    <scope>NUCLEOTIDE SEQUENCE</scope>
    <source>
        <strain evidence="1">NBL</strain>
    </source>
</reference>
<protein>
    <submittedName>
        <fullName evidence="1">Uncharacterized protein</fullName>
    </submittedName>
</protein>
<accession>A0AAE0E350</accession>
<dbReference type="EMBL" id="JANJYJ010000006">
    <property type="protein sequence ID" value="KAK3206022.1"/>
    <property type="molecule type" value="Genomic_DNA"/>
</dbReference>
<keyword evidence="2" id="KW-1185">Reference proteome</keyword>
<gene>
    <name evidence="1" type="ORF">Dsin_020068</name>
</gene>
<comment type="caution">
    <text evidence="1">The sequence shown here is derived from an EMBL/GenBank/DDBJ whole genome shotgun (WGS) entry which is preliminary data.</text>
</comment>
<name>A0AAE0E350_9ROSI</name>
<evidence type="ECO:0000313" key="2">
    <source>
        <dbReference type="Proteomes" id="UP001281410"/>
    </source>
</evidence>
<sequence length="125" mass="13918">MRSFVLFNNPAQIKMDNHSQARKQTTTHDNAIEDVEETTMVMLVDVDKHMYMSGAPNPDIIIQTAGENRVQFPSLADRPQHVVCPCRTMAGDWSVALGLGNNKLPHISLLFGKEKEASLGLPYPQ</sequence>
<proteinExistence type="predicted"/>
<dbReference type="Proteomes" id="UP001281410">
    <property type="component" value="Unassembled WGS sequence"/>
</dbReference>
<dbReference type="AlphaFoldDB" id="A0AAE0E350"/>
<evidence type="ECO:0000313" key="1">
    <source>
        <dbReference type="EMBL" id="KAK3206022.1"/>
    </source>
</evidence>